<dbReference type="Gene3D" id="1.20.120.1760">
    <property type="match status" value="1"/>
</dbReference>
<dbReference type="InterPro" id="IPR048254">
    <property type="entry name" value="CDP_ALCOHOL_P_TRANSF_CS"/>
</dbReference>
<dbReference type="Pfam" id="PF01066">
    <property type="entry name" value="CDP-OH_P_transf"/>
    <property type="match status" value="1"/>
</dbReference>
<feature type="transmembrane region" description="Helical" evidence="3">
    <location>
        <begin position="176"/>
        <end position="197"/>
    </location>
</feature>
<keyword evidence="5" id="KW-1185">Reference proteome</keyword>
<evidence type="ECO:0000256" key="3">
    <source>
        <dbReference type="SAM" id="Phobius"/>
    </source>
</evidence>
<evidence type="ECO:0000256" key="1">
    <source>
        <dbReference type="ARBA" id="ARBA00022679"/>
    </source>
</evidence>
<keyword evidence="1 2" id="KW-0808">Transferase</keyword>
<evidence type="ECO:0000313" key="4">
    <source>
        <dbReference type="EMBL" id="WPR89623.1"/>
    </source>
</evidence>
<protein>
    <submittedName>
        <fullName evidence="4">CDP-alcohol phosphatidyltransferase family protein</fullName>
    </submittedName>
</protein>
<reference evidence="4 5" key="1">
    <citation type="submission" date="2023-11" db="EMBL/GenBank/DDBJ databases">
        <title>Genome sequence of Microbacterium rhizosphaerae KACC 19337.</title>
        <authorList>
            <person name="Choi H."/>
            <person name="Kim S."/>
            <person name="Kim Y."/>
            <person name="Kwon S.-W."/>
            <person name="Heo J."/>
        </authorList>
    </citation>
    <scope>NUCLEOTIDE SEQUENCE [LARGE SCALE GENOMIC DNA]</scope>
    <source>
        <strain evidence="4 5">KACC 19337</strain>
    </source>
</reference>
<dbReference type="InterPro" id="IPR000462">
    <property type="entry name" value="CDP-OH_P_trans"/>
</dbReference>
<feature type="transmembrane region" description="Helical" evidence="3">
    <location>
        <begin position="31"/>
        <end position="51"/>
    </location>
</feature>
<dbReference type="RefSeq" id="WP_320942337.1">
    <property type="nucleotide sequence ID" value="NZ_BAABEU010000003.1"/>
</dbReference>
<evidence type="ECO:0000313" key="5">
    <source>
        <dbReference type="Proteomes" id="UP001323798"/>
    </source>
</evidence>
<evidence type="ECO:0000256" key="2">
    <source>
        <dbReference type="RuleBase" id="RU003750"/>
    </source>
</evidence>
<name>A0ABZ0SLZ5_9MICO</name>
<keyword evidence="3" id="KW-0812">Transmembrane</keyword>
<sequence>MSKVQWVPWGWAAAGVVALYAVEGAAPLGAAGWAAGLAYLVVSTVLLSRGLGRSRAERFGPANAVTAMRSTLVGVVTAMVVASVGGPASTLLLVTLTSTALALDALDGYVARRSGTVSALGGRFDMEVDAFLLLVLSVYTGPIVGWWVLAIGLMFYAFVAAGWVMPWMRATLPPRYWRKVVTAACGIALTVDAAGILPGALEVAIALIALGLLLESFGRDVIWLVRARHPLTVPADSATASS</sequence>
<comment type="similarity">
    <text evidence="2">Belongs to the CDP-alcohol phosphatidyltransferase class-I family.</text>
</comment>
<keyword evidence="3" id="KW-1133">Transmembrane helix</keyword>
<dbReference type="PROSITE" id="PS00379">
    <property type="entry name" value="CDP_ALCOHOL_P_TRANSF"/>
    <property type="match status" value="1"/>
</dbReference>
<dbReference type="Proteomes" id="UP001323798">
    <property type="component" value="Chromosome"/>
</dbReference>
<organism evidence="4 5">
    <name type="scientific">Microbacterium rhizosphaerae</name>
    <dbReference type="NCBI Taxonomy" id="1678237"/>
    <lineage>
        <taxon>Bacteria</taxon>
        <taxon>Bacillati</taxon>
        <taxon>Actinomycetota</taxon>
        <taxon>Actinomycetes</taxon>
        <taxon>Micrococcales</taxon>
        <taxon>Microbacteriaceae</taxon>
        <taxon>Microbacterium</taxon>
    </lineage>
</organism>
<gene>
    <name evidence="4" type="ORF">SM116_17975</name>
</gene>
<feature type="transmembrane region" description="Helical" evidence="3">
    <location>
        <begin position="72"/>
        <end position="94"/>
    </location>
</feature>
<proteinExistence type="inferred from homology"/>
<feature type="transmembrane region" description="Helical" evidence="3">
    <location>
        <begin position="143"/>
        <end position="164"/>
    </location>
</feature>
<dbReference type="InterPro" id="IPR043130">
    <property type="entry name" value="CDP-OH_PTrfase_TM_dom"/>
</dbReference>
<dbReference type="EMBL" id="CP139368">
    <property type="protein sequence ID" value="WPR89623.1"/>
    <property type="molecule type" value="Genomic_DNA"/>
</dbReference>
<keyword evidence="3" id="KW-0472">Membrane</keyword>
<accession>A0ABZ0SLZ5</accession>